<feature type="transmembrane region" description="Helical" evidence="1">
    <location>
        <begin position="285"/>
        <end position="309"/>
    </location>
</feature>
<keyword evidence="2" id="KW-0732">Signal</keyword>
<comment type="caution">
    <text evidence="3">The sequence shown here is derived from an EMBL/GenBank/DDBJ whole genome shotgun (WGS) entry which is preliminary data.</text>
</comment>
<feature type="signal peptide" evidence="2">
    <location>
        <begin position="1"/>
        <end position="15"/>
    </location>
</feature>
<protein>
    <submittedName>
        <fullName evidence="3">Uncharacterized protein</fullName>
    </submittedName>
</protein>
<sequence>MTLLTPSTLLTVTAATLSTSTVPSPTPLAPAPPLPAAIAARAEALITPSPFPSYPTITCLAISTPEHTTTRAWGGLYTSSAGITATCVTLTGPDHILPFTPAAFYSASCQTYTYTNTRFWPAGSDTATNIYCHAVQSNNHPQLCLPVAPLTWTALVLSFFTLHLGWWILDLPLLLRSRDDGGGWHAYVSSIVWACFRCHAPTAAFVLALWYGRDAGEYARVYYLGVWLDAQQEPDGRRPHPTWVPGRSLRWWLCLGGEGVTMVAAGLTIYVTYVLPEYDEKRWPVSLWMIAALPGAVVGVCLLVAEVWFLRRRRENKGMWWVVGGTGTAVVGVGVVVGVVSWWTDADKHESWYLAVVFYGIMALPLAMTNALVQFQMFVPMSLRILGVTIAALRQYTGEQPFCKMNGYELPVVYIFMGFFEMFGAMIPAGQFWGSCFWRKPKLEESEGGVVEMAPQATDNK</sequence>
<gene>
    <name evidence="3" type="ORF">VTJ49DRAFT_3766</name>
</gene>
<name>A0ABR3V7M1_HUMIN</name>
<reference evidence="3 4" key="1">
    <citation type="journal article" date="2024" name="Commun. Biol.">
        <title>Comparative genomic analysis of thermophilic fungi reveals convergent evolutionary adaptations and gene losses.</title>
        <authorList>
            <person name="Steindorff A.S."/>
            <person name="Aguilar-Pontes M.V."/>
            <person name="Robinson A.J."/>
            <person name="Andreopoulos B."/>
            <person name="LaButti K."/>
            <person name="Kuo A."/>
            <person name="Mondo S."/>
            <person name="Riley R."/>
            <person name="Otillar R."/>
            <person name="Haridas S."/>
            <person name="Lipzen A."/>
            <person name="Grimwood J."/>
            <person name="Schmutz J."/>
            <person name="Clum A."/>
            <person name="Reid I.D."/>
            <person name="Moisan M.C."/>
            <person name="Butler G."/>
            <person name="Nguyen T.T.M."/>
            <person name="Dewar K."/>
            <person name="Conant G."/>
            <person name="Drula E."/>
            <person name="Henrissat B."/>
            <person name="Hansel C."/>
            <person name="Singer S."/>
            <person name="Hutchinson M.I."/>
            <person name="de Vries R.P."/>
            <person name="Natvig D.O."/>
            <person name="Powell A.J."/>
            <person name="Tsang A."/>
            <person name="Grigoriev I.V."/>
        </authorList>
    </citation>
    <scope>NUCLEOTIDE SEQUENCE [LARGE SCALE GENOMIC DNA]</scope>
    <source>
        <strain evidence="3 4">CBS 620.91</strain>
    </source>
</reference>
<keyword evidence="1" id="KW-0812">Transmembrane</keyword>
<evidence type="ECO:0000256" key="2">
    <source>
        <dbReference type="SAM" id="SignalP"/>
    </source>
</evidence>
<feature type="transmembrane region" description="Helical" evidence="1">
    <location>
        <begin position="321"/>
        <end position="344"/>
    </location>
</feature>
<keyword evidence="4" id="KW-1185">Reference proteome</keyword>
<keyword evidence="1" id="KW-0472">Membrane</keyword>
<feature type="transmembrane region" description="Helical" evidence="1">
    <location>
        <begin position="251"/>
        <end position="273"/>
    </location>
</feature>
<feature type="chain" id="PRO_5045634535" evidence="2">
    <location>
        <begin position="16"/>
        <end position="461"/>
    </location>
</feature>
<evidence type="ECO:0000313" key="3">
    <source>
        <dbReference type="EMBL" id="KAL1837446.1"/>
    </source>
</evidence>
<feature type="transmembrane region" description="Helical" evidence="1">
    <location>
        <begin position="413"/>
        <end position="433"/>
    </location>
</feature>
<organism evidence="3 4">
    <name type="scientific">Humicola insolens</name>
    <name type="common">Soft-rot fungus</name>
    <dbReference type="NCBI Taxonomy" id="85995"/>
    <lineage>
        <taxon>Eukaryota</taxon>
        <taxon>Fungi</taxon>
        <taxon>Dikarya</taxon>
        <taxon>Ascomycota</taxon>
        <taxon>Pezizomycotina</taxon>
        <taxon>Sordariomycetes</taxon>
        <taxon>Sordariomycetidae</taxon>
        <taxon>Sordariales</taxon>
        <taxon>Chaetomiaceae</taxon>
        <taxon>Mycothermus</taxon>
    </lineage>
</organism>
<evidence type="ECO:0000256" key="1">
    <source>
        <dbReference type="SAM" id="Phobius"/>
    </source>
</evidence>
<accession>A0ABR3V7M1</accession>
<dbReference type="EMBL" id="JAZGSY010000293">
    <property type="protein sequence ID" value="KAL1837446.1"/>
    <property type="molecule type" value="Genomic_DNA"/>
</dbReference>
<evidence type="ECO:0000313" key="4">
    <source>
        <dbReference type="Proteomes" id="UP001583172"/>
    </source>
</evidence>
<keyword evidence="1" id="KW-1133">Transmembrane helix</keyword>
<proteinExistence type="predicted"/>
<feature type="transmembrane region" description="Helical" evidence="1">
    <location>
        <begin position="150"/>
        <end position="169"/>
    </location>
</feature>
<dbReference type="Proteomes" id="UP001583172">
    <property type="component" value="Unassembled WGS sequence"/>
</dbReference>
<feature type="transmembrane region" description="Helical" evidence="1">
    <location>
        <begin position="350"/>
        <end position="368"/>
    </location>
</feature>